<dbReference type="Proteomes" id="UP000272412">
    <property type="component" value="Unassembled WGS sequence"/>
</dbReference>
<dbReference type="InterPro" id="IPR005184">
    <property type="entry name" value="DUF306_Meta_HslJ"/>
</dbReference>
<dbReference type="InterPro" id="IPR038670">
    <property type="entry name" value="HslJ-like_sf"/>
</dbReference>
<protein>
    <submittedName>
        <fullName evidence="3">META domain-containing protein</fullName>
    </submittedName>
</protein>
<dbReference type="RefSeq" id="WP_123803588.1">
    <property type="nucleotide sequence ID" value="NZ_RPFL01000001.1"/>
</dbReference>
<gene>
    <name evidence="3" type="ORF">EGK74_00670</name>
</gene>
<proteinExistence type="predicted"/>
<feature type="domain" description="DUF306" evidence="2">
    <location>
        <begin position="34"/>
        <end position="131"/>
    </location>
</feature>
<dbReference type="EMBL" id="RPFL01000001">
    <property type="protein sequence ID" value="RPD90896.1"/>
    <property type="molecule type" value="Genomic_DNA"/>
</dbReference>
<feature type="signal peptide" evidence="1">
    <location>
        <begin position="1"/>
        <end position="20"/>
    </location>
</feature>
<keyword evidence="4" id="KW-1185">Reference proteome</keyword>
<evidence type="ECO:0000259" key="2">
    <source>
        <dbReference type="Pfam" id="PF03724"/>
    </source>
</evidence>
<dbReference type="AlphaFoldDB" id="A0A3N4NBT0"/>
<organism evidence="3 4">
    <name type="scientific">Neisseria weixii</name>
    <dbReference type="NCBI Taxonomy" id="1853276"/>
    <lineage>
        <taxon>Bacteria</taxon>
        <taxon>Pseudomonadati</taxon>
        <taxon>Pseudomonadota</taxon>
        <taxon>Betaproteobacteria</taxon>
        <taxon>Neisseriales</taxon>
        <taxon>Neisseriaceae</taxon>
        <taxon>Neisseria</taxon>
    </lineage>
</organism>
<comment type="caution">
    <text evidence="3">The sequence shown here is derived from an EMBL/GenBank/DDBJ whole genome shotgun (WGS) entry which is preliminary data.</text>
</comment>
<name>A0A3N4NBT0_9NEIS</name>
<accession>A0A3N4NBT0</accession>
<dbReference type="OrthoDB" id="8605524at2"/>
<keyword evidence="1" id="KW-0732">Signal</keyword>
<dbReference type="Gene3D" id="2.40.128.270">
    <property type="match status" value="1"/>
</dbReference>
<dbReference type="Pfam" id="PF03724">
    <property type="entry name" value="META"/>
    <property type="match status" value="1"/>
</dbReference>
<feature type="chain" id="PRO_5018043359" evidence="1">
    <location>
        <begin position="21"/>
        <end position="159"/>
    </location>
</feature>
<evidence type="ECO:0000313" key="4">
    <source>
        <dbReference type="Proteomes" id="UP000272412"/>
    </source>
</evidence>
<evidence type="ECO:0000313" key="3">
    <source>
        <dbReference type="EMBL" id="RPD90896.1"/>
    </source>
</evidence>
<dbReference type="PROSITE" id="PS51257">
    <property type="entry name" value="PROKAR_LIPOPROTEIN"/>
    <property type="match status" value="1"/>
</dbReference>
<reference evidence="3 4" key="1">
    <citation type="submission" date="2018-11" db="EMBL/GenBank/DDBJ databases">
        <title>Neisseria weixii sp. nov. isolated from the rectal contents of plateau pika (Ochotona cruzoniae).</title>
        <authorList>
            <person name="Zhang G."/>
        </authorList>
    </citation>
    <scope>NUCLEOTIDE SEQUENCE [LARGE SCALE GENOMIC DNA]</scope>
    <source>
        <strain evidence="3 4">10009</strain>
    </source>
</reference>
<evidence type="ECO:0000256" key="1">
    <source>
        <dbReference type="SAM" id="SignalP"/>
    </source>
</evidence>
<sequence>MKKTALLLPLLLSACFPVVIPVANPLDKAPNIYGAWRLSDVGGYSPNDPNAIFTINNSDDGFSAVSECVKVSGRYGLGSSHMLTFNQIQTDNQCAENVAERNLPQVLHNVRSYRFNSRHLELLNEQGRVVLVGKRLRTEKAKGQADLGNTSYLLDARRN</sequence>